<evidence type="ECO:0000313" key="16">
    <source>
        <dbReference type="Proteomes" id="UP001301958"/>
    </source>
</evidence>
<name>A0AAN7BFF8_9PEZI</name>
<dbReference type="GO" id="GO:0010506">
    <property type="term" value="P:regulation of autophagy"/>
    <property type="evidence" value="ECO:0007669"/>
    <property type="project" value="InterPro"/>
</dbReference>
<feature type="domain" description="Protein kinase" evidence="14">
    <location>
        <begin position="159"/>
        <end position="334"/>
    </location>
</feature>
<proteinExistence type="predicted"/>
<dbReference type="PANTHER" id="PTHR24348:SF22">
    <property type="entry name" value="NON-SPECIFIC SERINE_THREONINE PROTEIN KINASE"/>
    <property type="match status" value="1"/>
</dbReference>
<dbReference type="GO" id="GO:0005776">
    <property type="term" value="C:autophagosome"/>
    <property type="evidence" value="ECO:0007669"/>
    <property type="project" value="TreeGrafter"/>
</dbReference>
<comment type="subcellular location">
    <subcellularLocation>
        <location evidence="1">Preautophagosomal structure membrane</location>
        <topology evidence="1">Peripheral membrane protein</topology>
    </subcellularLocation>
</comment>
<evidence type="ECO:0000256" key="1">
    <source>
        <dbReference type="ARBA" id="ARBA00004623"/>
    </source>
</evidence>
<evidence type="ECO:0000256" key="4">
    <source>
        <dbReference type="ARBA" id="ARBA00022679"/>
    </source>
</evidence>
<keyword evidence="4" id="KW-0808">Transferase</keyword>
<dbReference type="GO" id="GO:0034045">
    <property type="term" value="C:phagophore assembly site membrane"/>
    <property type="evidence" value="ECO:0007669"/>
    <property type="project" value="UniProtKB-SubCell"/>
</dbReference>
<comment type="catalytic activity">
    <reaction evidence="11">
        <text>L-seryl-[protein] + ATP = O-phospho-L-seryl-[protein] + ADP + H(+)</text>
        <dbReference type="Rhea" id="RHEA:17989"/>
        <dbReference type="Rhea" id="RHEA-COMP:9863"/>
        <dbReference type="Rhea" id="RHEA-COMP:11604"/>
        <dbReference type="ChEBI" id="CHEBI:15378"/>
        <dbReference type="ChEBI" id="CHEBI:29999"/>
        <dbReference type="ChEBI" id="CHEBI:30616"/>
        <dbReference type="ChEBI" id="CHEBI:83421"/>
        <dbReference type="ChEBI" id="CHEBI:456216"/>
        <dbReference type="EC" id="2.7.11.1"/>
    </reaction>
</comment>
<evidence type="ECO:0000256" key="9">
    <source>
        <dbReference type="ARBA" id="ARBA00030237"/>
    </source>
</evidence>
<evidence type="ECO:0000259" key="14">
    <source>
        <dbReference type="PROSITE" id="PS50011"/>
    </source>
</evidence>
<reference evidence="15" key="1">
    <citation type="journal article" date="2023" name="Mol. Phylogenet. Evol.">
        <title>Genome-scale phylogeny and comparative genomics of the fungal order Sordariales.</title>
        <authorList>
            <person name="Hensen N."/>
            <person name="Bonometti L."/>
            <person name="Westerberg I."/>
            <person name="Brannstrom I.O."/>
            <person name="Guillou S."/>
            <person name="Cros-Aarteil S."/>
            <person name="Calhoun S."/>
            <person name="Haridas S."/>
            <person name="Kuo A."/>
            <person name="Mondo S."/>
            <person name="Pangilinan J."/>
            <person name="Riley R."/>
            <person name="LaButti K."/>
            <person name="Andreopoulos B."/>
            <person name="Lipzen A."/>
            <person name="Chen C."/>
            <person name="Yan M."/>
            <person name="Daum C."/>
            <person name="Ng V."/>
            <person name="Clum A."/>
            <person name="Steindorff A."/>
            <person name="Ohm R.A."/>
            <person name="Martin F."/>
            <person name="Silar P."/>
            <person name="Natvig D.O."/>
            <person name="Lalanne C."/>
            <person name="Gautier V."/>
            <person name="Ament-Velasquez S.L."/>
            <person name="Kruys A."/>
            <person name="Hutchinson M.I."/>
            <person name="Powell A.J."/>
            <person name="Barry K."/>
            <person name="Miller A.N."/>
            <person name="Grigoriev I.V."/>
            <person name="Debuchy R."/>
            <person name="Gladieux P."/>
            <person name="Hiltunen Thoren M."/>
            <person name="Johannesson H."/>
        </authorList>
    </citation>
    <scope>NUCLEOTIDE SEQUENCE</scope>
    <source>
        <strain evidence="15">CBS 990.96</strain>
    </source>
</reference>
<evidence type="ECO:0000256" key="10">
    <source>
        <dbReference type="ARBA" id="ARBA00047899"/>
    </source>
</evidence>
<evidence type="ECO:0000256" key="3">
    <source>
        <dbReference type="ARBA" id="ARBA00022527"/>
    </source>
</evidence>
<sequence length="334" mass="37587">MTFDFPPHSTSTGNTQSTTSSSEHRGGGRYQNYGNDHFCFFLSSSDPRIYELDWVKIPSGDKVRQRVIPRTRESILINFGAETSSAEFLLQWYEHLVGTSKPSTQSNLARQAHELAGMLQGMTIAGFRGSQVKAIEKEKPTLRSAYSPSTVKDRKMRPIHRYSKLGTGSSSTVWNAVDLSSGELFAVKEFRGSGNTEKDEKIKHGLRNEVDMLKKLEECDNITRLIHFQDFRAAGKFQMFFSIYSASLTTLIQTQGHVCGRPSQDTPNWWPDLVKQVSAAIEYIHKLGIIHRHIKPSNIFFAQPSGSTKEYHFLLGDFGLAITKEVAKNGVHHD</sequence>
<evidence type="ECO:0000256" key="2">
    <source>
        <dbReference type="ARBA" id="ARBA00012513"/>
    </source>
</evidence>
<keyword evidence="16" id="KW-1185">Reference proteome</keyword>
<feature type="binding site" evidence="12">
    <location>
        <position position="188"/>
    </location>
    <ligand>
        <name>ATP</name>
        <dbReference type="ChEBI" id="CHEBI:30616"/>
    </ligand>
</feature>
<gene>
    <name evidence="15" type="ORF">QBC38DRAFT_461381</name>
</gene>
<keyword evidence="6 15" id="KW-0418">Kinase</keyword>
<dbReference type="Proteomes" id="UP001301958">
    <property type="component" value="Unassembled WGS sequence"/>
</dbReference>
<dbReference type="PROSITE" id="PS50011">
    <property type="entry name" value="PROTEIN_KINASE_DOM"/>
    <property type="match status" value="1"/>
</dbReference>
<keyword evidence="8" id="KW-0813">Transport</keyword>
<evidence type="ECO:0000256" key="5">
    <source>
        <dbReference type="ARBA" id="ARBA00022741"/>
    </source>
</evidence>
<organism evidence="15 16">
    <name type="scientific">Podospora fimiseda</name>
    <dbReference type="NCBI Taxonomy" id="252190"/>
    <lineage>
        <taxon>Eukaryota</taxon>
        <taxon>Fungi</taxon>
        <taxon>Dikarya</taxon>
        <taxon>Ascomycota</taxon>
        <taxon>Pezizomycotina</taxon>
        <taxon>Sordariomycetes</taxon>
        <taxon>Sordariomycetidae</taxon>
        <taxon>Sordariales</taxon>
        <taxon>Podosporaceae</taxon>
        <taxon>Podospora</taxon>
    </lineage>
</organism>
<dbReference type="EMBL" id="MU865537">
    <property type="protein sequence ID" value="KAK4221542.1"/>
    <property type="molecule type" value="Genomic_DNA"/>
</dbReference>
<comment type="catalytic activity">
    <reaction evidence="10">
        <text>L-threonyl-[protein] + ATP = O-phospho-L-threonyl-[protein] + ADP + H(+)</text>
        <dbReference type="Rhea" id="RHEA:46608"/>
        <dbReference type="Rhea" id="RHEA-COMP:11060"/>
        <dbReference type="Rhea" id="RHEA-COMP:11605"/>
        <dbReference type="ChEBI" id="CHEBI:15378"/>
        <dbReference type="ChEBI" id="CHEBI:30013"/>
        <dbReference type="ChEBI" id="CHEBI:30616"/>
        <dbReference type="ChEBI" id="CHEBI:61977"/>
        <dbReference type="ChEBI" id="CHEBI:456216"/>
        <dbReference type="EC" id="2.7.11.1"/>
    </reaction>
</comment>
<feature type="region of interest" description="Disordered" evidence="13">
    <location>
        <begin position="1"/>
        <end position="28"/>
    </location>
</feature>
<evidence type="ECO:0000256" key="11">
    <source>
        <dbReference type="ARBA" id="ARBA00048679"/>
    </source>
</evidence>
<dbReference type="InterPro" id="IPR045269">
    <property type="entry name" value="Atg1-like"/>
</dbReference>
<accession>A0AAN7BFF8</accession>
<evidence type="ECO:0000256" key="7">
    <source>
        <dbReference type="ARBA" id="ARBA00022840"/>
    </source>
</evidence>
<dbReference type="PROSITE" id="PS00107">
    <property type="entry name" value="PROTEIN_KINASE_ATP"/>
    <property type="match status" value="1"/>
</dbReference>
<dbReference type="SUPFAM" id="SSF56112">
    <property type="entry name" value="Protein kinase-like (PK-like)"/>
    <property type="match status" value="1"/>
</dbReference>
<dbReference type="SMART" id="SM00220">
    <property type="entry name" value="S_TKc"/>
    <property type="match status" value="1"/>
</dbReference>
<feature type="compositionally biased region" description="Low complexity" evidence="13">
    <location>
        <begin position="9"/>
        <end position="21"/>
    </location>
</feature>
<dbReference type="PANTHER" id="PTHR24348">
    <property type="entry name" value="SERINE/THREONINE-PROTEIN KINASE UNC-51-RELATED"/>
    <property type="match status" value="1"/>
</dbReference>
<dbReference type="InterPro" id="IPR000719">
    <property type="entry name" value="Prot_kinase_dom"/>
</dbReference>
<dbReference type="AlphaFoldDB" id="A0AAN7BFF8"/>
<protein>
    <recommendedName>
        <fullName evidence="2">non-specific serine/threonine protein kinase</fullName>
        <ecNumber evidence="2">2.7.11.1</ecNumber>
    </recommendedName>
    <alternativeName>
        <fullName evidence="9">Autophagy-related protein 1</fullName>
    </alternativeName>
</protein>
<evidence type="ECO:0000256" key="12">
    <source>
        <dbReference type="PROSITE-ProRule" id="PRU10141"/>
    </source>
</evidence>
<evidence type="ECO:0000256" key="13">
    <source>
        <dbReference type="SAM" id="MobiDB-lite"/>
    </source>
</evidence>
<reference evidence="15" key="2">
    <citation type="submission" date="2023-05" db="EMBL/GenBank/DDBJ databases">
        <authorList>
            <consortium name="Lawrence Berkeley National Laboratory"/>
            <person name="Steindorff A."/>
            <person name="Hensen N."/>
            <person name="Bonometti L."/>
            <person name="Westerberg I."/>
            <person name="Brannstrom I.O."/>
            <person name="Guillou S."/>
            <person name="Cros-Aarteil S."/>
            <person name="Calhoun S."/>
            <person name="Haridas S."/>
            <person name="Kuo A."/>
            <person name="Mondo S."/>
            <person name="Pangilinan J."/>
            <person name="Riley R."/>
            <person name="Labutti K."/>
            <person name="Andreopoulos B."/>
            <person name="Lipzen A."/>
            <person name="Chen C."/>
            <person name="Yanf M."/>
            <person name="Daum C."/>
            <person name="Ng V."/>
            <person name="Clum A."/>
            <person name="Ohm R."/>
            <person name="Martin F."/>
            <person name="Silar P."/>
            <person name="Natvig D."/>
            <person name="Lalanne C."/>
            <person name="Gautier V."/>
            <person name="Ament-Velasquez S.L."/>
            <person name="Kruys A."/>
            <person name="Hutchinson M.I."/>
            <person name="Powell A.J."/>
            <person name="Barry K."/>
            <person name="Miller A.N."/>
            <person name="Grigoriev I.V."/>
            <person name="Debuchy R."/>
            <person name="Gladieux P."/>
            <person name="Thoren M.H."/>
            <person name="Johannesson H."/>
        </authorList>
    </citation>
    <scope>NUCLEOTIDE SEQUENCE</scope>
    <source>
        <strain evidence="15">CBS 990.96</strain>
    </source>
</reference>
<evidence type="ECO:0000256" key="6">
    <source>
        <dbReference type="ARBA" id="ARBA00022777"/>
    </source>
</evidence>
<keyword evidence="7 12" id="KW-0067">ATP-binding</keyword>
<comment type="caution">
    <text evidence="15">The sequence shown here is derived from an EMBL/GenBank/DDBJ whole genome shotgun (WGS) entry which is preliminary data.</text>
</comment>
<evidence type="ECO:0000256" key="8">
    <source>
        <dbReference type="ARBA" id="ARBA00022927"/>
    </source>
</evidence>
<dbReference type="GO" id="GO:0015031">
    <property type="term" value="P:protein transport"/>
    <property type="evidence" value="ECO:0007669"/>
    <property type="project" value="UniProtKB-KW"/>
</dbReference>
<keyword evidence="5 12" id="KW-0547">Nucleotide-binding</keyword>
<dbReference type="Pfam" id="PF00069">
    <property type="entry name" value="Pkinase"/>
    <property type="match status" value="1"/>
</dbReference>
<dbReference type="CDD" id="cd00180">
    <property type="entry name" value="PKc"/>
    <property type="match status" value="1"/>
</dbReference>
<dbReference type="Gene3D" id="1.10.510.10">
    <property type="entry name" value="Transferase(Phosphotransferase) domain 1"/>
    <property type="match status" value="1"/>
</dbReference>
<keyword evidence="3" id="KW-0723">Serine/threonine-protein kinase</keyword>
<dbReference type="GO" id="GO:0000045">
    <property type="term" value="P:autophagosome assembly"/>
    <property type="evidence" value="ECO:0007669"/>
    <property type="project" value="TreeGrafter"/>
</dbReference>
<dbReference type="InterPro" id="IPR017441">
    <property type="entry name" value="Protein_kinase_ATP_BS"/>
</dbReference>
<dbReference type="InterPro" id="IPR011009">
    <property type="entry name" value="Kinase-like_dom_sf"/>
</dbReference>
<dbReference type="GO" id="GO:0004674">
    <property type="term" value="F:protein serine/threonine kinase activity"/>
    <property type="evidence" value="ECO:0007669"/>
    <property type="project" value="UniProtKB-KW"/>
</dbReference>
<evidence type="ECO:0000313" key="15">
    <source>
        <dbReference type="EMBL" id="KAK4221542.1"/>
    </source>
</evidence>
<dbReference type="GO" id="GO:0005829">
    <property type="term" value="C:cytosol"/>
    <property type="evidence" value="ECO:0007669"/>
    <property type="project" value="TreeGrafter"/>
</dbReference>
<dbReference type="GO" id="GO:0005524">
    <property type="term" value="F:ATP binding"/>
    <property type="evidence" value="ECO:0007669"/>
    <property type="project" value="UniProtKB-UniRule"/>
</dbReference>
<keyword evidence="8" id="KW-0653">Protein transport</keyword>
<dbReference type="EC" id="2.7.11.1" evidence="2"/>